<organism evidence="1 2">
    <name type="scientific">Saccharolobus shibatae</name>
    <dbReference type="NCBI Taxonomy" id="2286"/>
    <lineage>
        <taxon>Archaea</taxon>
        <taxon>Thermoproteota</taxon>
        <taxon>Thermoprotei</taxon>
        <taxon>Sulfolobales</taxon>
        <taxon>Sulfolobaceae</taxon>
        <taxon>Saccharolobus</taxon>
    </lineage>
</organism>
<evidence type="ECO:0000313" key="1">
    <source>
        <dbReference type="EMBL" id="QXJ30730.1"/>
    </source>
</evidence>
<dbReference type="RefSeq" id="WP_218261026.1">
    <property type="nucleotide sequence ID" value="NZ_CP077715.1"/>
</dbReference>
<protein>
    <submittedName>
        <fullName evidence="1">Uncharacterized protein</fullName>
    </submittedName>
</protein>
<dbReference type="EMBL" id="CP077715">
    <property type="protein sequence ID" value="QXJ30730.1"/>
    <property type="molecule type" value="Genomic_DNA"/>
</dbReference>
<dbReference type="AlphaFoldDB" id="A0A8F5BSV8"/>
<name>A0A8F5BSV8_9CREN</name>
<gene>
    <name evidence="1" type="ORF">J5U21_00379</name>
</gene>
<proteinExistence type="predicted"/>
<accession>A0A8F5BSV8</accession>
<dbReference type="Proteomes" id="UP000693941">
    <property type="component" value="Chromosome"/>
</dbReference>
<sequence>MFVRLECYVDEMVYKKNCSDKLFGEEEGAVDLILMRYGIKPTSDYYEFGIKKIISRDRNNPNLDKEIIEIAEKYAIKKELNKDALIDIAKYFKNKQ</sequence>
<reference evidence="1" key="1">
    <citation type="journal article" date="2021" name="Environ. Microbiol.">
        <title>New insights into the diversity and evolution of the archaeal mobilome from three complete genomes of Saccharolobus shibatae.</title>
        <authorList>
            <person name="Medvedeva S."/>
            <person name="Brandt D."/>
            <person name="Cvirkaite-Krupovic V."/>
            <person name="Liu Y."/>
            <person name="Severinov K."/>
            <person name="Ishino S."/>
            <person name="Ishino Y."/>
            <person name="Prangishvili D."/>
            <person name="Kalinowski J."/>
            <person name="Krupovic M."/>
        </authorList>
    </citation>
    <scope>NUCLEOTIDE SEQUENCE</scope>
    <source>
        <strain evidence="1">BEU9</strain>
    </source>
</reference>
<evidence type="ECO:0000313" key="2">
    <source>
        <dbReference type="Proteomes" id="UP000693941"/>
    </source>
</evidence>
<dbReference type="GeneID" id="65558934"/>